<dbReference type="Pfam" id="PF00106">
    <property type="entry name" value="adh_short"/>
    <property type="match status" value="1"/>
</dbReference>
<dbReference type="SUPFAM" id="SSF51735">
    <property type="entry name" value="NAD(P)-binding Rossmann-fold domains"/>
    <property type="match status" value="1"/>
</dbReference>
<sequence length="56" mass="6142">MVAGPVPDVSTEQWRKWLEINTIGQLAATRAVLPRPRGSHGRVVFTSSIDGRLSAR</sequence>
<accession>W9ARQ1</accession>
<evidence type="ECO:0000313" key="1">
    <source>
        <dbReference type="EMBL" id="CDO08449.1"/>
    </source>
</evidence>
<evidence type="ECO:0000313" key="2">
    <source>
        <dbReference type="Proteomes" id="UP000028870"/>
    </source>
</evidence>
<gene>
    <name evidence="1" type="ORF">BN977_03268</name>
</gene>
<comment type="caution">
    <text evidence="1">The sequence shown here is derived from an EMBL/GenBank/DDBJ whole genome shotgun (WGS) entry which is preliminary data.</text>
</comment>
<dbReference type="STRING" id="258533.BN977_03268"/>
<proteinExistence type="predicted"/>
<dbReference type="InterPro" id="IPR036291">
    <property type="entry name" value="NAD(P)-bd_dom_sf"/>
</dbReference>
<dbReference type="Proteomes" id="UP000028870">
    <property type="component" value="Unassembled WGS sequence"/>
</dbReference>
<dbReference type="AlphaFoldDB" id="W9ARQ1"/>
<name>W9ARQ1_MYCCO</name>
<keyword evidence="2" id="KW-1185">Reference proteome</keyword>
<dbReference type="Gene3D" id="3.40.50.720">
    <property type="entry name" value="NAD(P)-binding Rossmann-like Domain"/>
    <property type="match status" value="1"/>
</dbReference>
<reference evidence="1" key="2">
    <citation type="submission" date="2014-03" db="EMBL/GenBank/DDBJ databases">
        <authorList>
            <person name="Urmite Genomes"/>
        </authorList>
    </citation>
    <scope>NUCLEOTIDE SEQUENCE</scope>
    <source>
        <strain evidence="1">DSM 44829</strain>
    </source>
</reference>
<dbReference type="InterPro" id="IPR002347">
    <property type="entry name" value="SDR_fam"/>
</dbReference>
<dbReference type="EMBL" id="CCBB010000002">
    <property type="protein sequence ID" value="CDO08449.1"/>
    <property type="molecule type" value="Genomic_DNA"/>
</dbReference>
<protein>
    <submittedName>
        <fullName evidence="1">Short-chain dehydrogenase</fullName>
    </submittedName>
</protein>
<organism evidence="1 2">
    <name type="scientific">Mycolicibacterium cosmeticum</name>
    <dbReference type="NCBI Taxonomy" id="258533"/>
    <lineage>
        <taxon>Bacteria</taxon>
        <taxon>Bacillati</taxon>
        <taxon>Actinomycetota</taxon>
        <taxon>Actinomycetes</taxon>
        <taxon>Mycobacteriales</taxon>
        <taxon>Mycobacteriaceae</taxon>
        <taxon>Mycolicibacterium</taxon>
    </lineage>
</organism>
<reference evidence="1" key="1">
    <citation type="submission" date="2014-03" db="EMBL/GenBank/DDBJ databases">
        <title>Draft Genome Sequence of Mycobacterium cosmeticum DSM 44829.</title>
        <authorList>
            <person name="Croce O."/>
            <person name="Robert C."/>
            <person name="Raoult D."/>
            <person name="Drancourt M."/>
        </authorList>
    </citation>
    <scope>NUCLEOTIDE SEQUENCE [LARGE SCALE GENOMIC DNA]</scope>
    <source>
        <strain evidence="1">DSM 44829</strain>
    </source>
</reference>